<dbReference type="AlphaFoldDB" id="A0A2I0WLU6"/>
<keyword evidence="2 7" id="KW-0863">Zinc-finger</keyword>
<dbReference type="InterPro" id="IPR012677">
    <property type="entry name" value="Nucleotide-bd_a/b_plait_sf"/>
</dbReference>
<evidence type="ECO:0000256" key="1">
    <source>
        <dbReference type="ARBA" id="ARBA00022723"/>
    </source>
</evidence>
<keyword evidence="5" id="KW-0238">DNA-binding</keyword>
<feature type="domain" description="C3H1-type" evidence="9">
    <location>
        <begin position="152"/>
        <end position="179"/>
    </location>
</feature>
<dbReference type="STRING" id="906689.A0A2I0WLU6"/>
<evidence type="ECO:0000313" key="10">
    <source>
        <dbReference type="EMBL" id="PKU76634.1"/>
    </source>
</evidence>
<evidence type="ECO:0000256" key="6">
    <source>
        <dbReference type="PROSITE-ProRule" id="PRU00176"/>
    </source>
</evidence>
<evidence type="ECO:0000313" key="11">
    <source>
        <dbReference type="Proteomes" id="UP000233837"/>
    </source>
</evidence>
<dbReference type="EMBL" id="KZ502537">
    <property type="protein sequence ID" value="PKU76634.1"/>
    <property type="molecule type" value="Genomic_DNA"/>
</dbReference>
<feature type="domain" description="RRM" evidence="8">
    <location>
        <begin position="308"/>
        <end position="395"/>
    </location>
</feature>
<dbReference type="GO" id="GO:0008270">
    <property type="term" value="F:zinc ion binding"/>
    <property type="evidence" value="ECO:0007669"/>
    <property type="project" value="UniProtKB-KW"/>
</dbReference>
<name>A0A2I0WLU6_9ASPA</name>
<dbReference type="Pfam" id="PF23182">
    <property type="entry name" value="PABC_AtC3H46"/>
    <property type="match status" value="1"/>
</dbReference>
<dbReference type="Pfam" id="PF00642">
    <property type="entry name" value="zf-CCCH"/>
    <property type="match status" value="1"/>
</dbReference>
<evidence type="ECO:0000256" key="2">
    <source>
        <dbReference type="ARBA" id="ARBA00022771"/>
    </source>
</evidence>
<dbReference type="SUPFAM" id="SSF90229">
    <property type="entry name" value="CCCH zinc finger"/>
    <property type="match status" value="1"/>
</dbReference>
<reference evidence="10 11" key="2">
    <citation type="journal article" date="2017" name="Nature">
        <title>The Apostasia genome and the evolution of orchids.</title>
        <authorList>
            <person name="Zhang G.Q."/>
            <person name="Liu K.W."/>
            <person name="Li Z."/>
            <person name="Lohaus R."/>
            <person name="Hsiao Y.Y."/>
            <person name="Niu S.C."/>
            <person name="Wang J.Y."/>
            <person name="Lin Y.C."/>
            <person name="Xu Q."/>
            <person name="Chen L.J."/>
            <person name="Yoshida K."/>
            <person name="Fujiwara S."/>
            <person name="Wang Z.W."/>
            <person name="Zhang Y.Q."/>
            <person name="Mitsuda N."/>
            <person name="Wang M."/>
            <person name="Liu G.H."/>
            <person name="Pecoraro L."/>
            <person name="Huang H.X."/>
            <person name="Xiao X.J."/>
            <person name="Lin M."/>
            <person name="Wu X.Y."/>
            <person name="Wu W.L."/>
            <person name="Chen Y.Y."/>
            <person name="Chang S.B."/>
            <person name="Sakamoto S."/>
            <person name="Ohme-Takagi M."/>
            <person name="Yagi M."/>
            <person name="Zeng S.J."/>
            <person name="Shen C.Y."/>
            <person name="Yeh C.M."/>
            <person name="Luo Y.B."/>
            <person name="Tsai W.C."/>
            <person name="Van de Peer Y."/>
            <person name="Liu Z.J."/>
        </authorList>
    </citation>
    <scope>NUCLEOTIDE SEQUENCE [LARGE SCALE GENOMIC DNA]</scope>
    <source>
        <tissue evidence="10">The whole plant</tissue>
    </source>
</reference>
<accession>A0A2I0WLU6</accession>
<evidence type="ECO:0000256" key="5">
    <source>
        <dbReference type="ARBA" id="ARBA00023125"/>
    </source>
</evidence>
<dbReference type="InterPro" id="IPR035979">
    <property type="entry name" value="RBD_domain_sf"/>
</dbReference>
<evidence type="ECO:0000259" key="9">
    <source>
        <dbReference type="PROSITE" id="PS50103"/>
    </source>
</evidence>
<dbReference type="Pfam" id="PF00076">
    <property type="entry name" value="RRM_1"/>
    <property type="match status" value="1"/>
</dbReference>
<evidence type="ECO:0000256" key="7">
    <source>
        <dbReference type="PROSITE-ProRule" id="PRU00723"/>
    </source>
</evidence>
<dbReference type="PANTHER" id="PTHR24009">
    <property type="entry name" value="RNA-BINDING (RRM/RBD/RNP MOTIFS)"/>
    <property type="match status" value="1"/>
</dbReference>
<dbReference type="InterPro" id="IPR056276">
    <property type="entry name" value="AtC3H46-like_PABC-like"/>
</dbReference>
<sequence>MEIGKYTQRVLQRIQKIEPENATKIFGYLLLQHSLEELMEYAMGDEENIHSLIAEAKYYFMSSPKFSSSEHLKPFVSHNHTVHPPFSSLSSFRVPAPLHLAANHHHFIQNIDHNPHNLEVCGMEDQLQPSSPMGFDLHGYFYLPDAGFGPRNRSPLSCHYFYKGYCKHGQSCKFSHGQAPDIINQTPGIGLNDLTIEDTMFSPGCLEKLEMEITEILKGRKGLPVTIASLPMLYQDTYGKALQAEGYLSESQRHGKAGFNLTKLLAQLRNVRLMDRPHGQHFVVLVEDAPKYMEFRSERNEYGGSSSHQIYLTFPAESTFTDDEVLNYFNQFGPVHDVRIPRQEKRMFGFVSFYHPQTVRQILAMGHPHVICGARVLVKPYKEKSRLAERKYAEKLDAQMFLSPLSFDMDNGPSTRQRTCDTFQLPIKQQVEDFDPTFNLKREQLLEQQQRQMLLSAHPFLGYGLEDSKVLEGLLN</sequence>
<keyword evidence="11" id="KW-1185">Reference proteome</keyword>
<reference evidence="10 11" key="1">
    <citation type="journal article" date="2016" name="Sci. Rep.">
        <title>The Dendrobium catenatum Lindl. genome sequence provides insights into polysaccharide synthase, floral development and adaptive evolution.</title>
        <authorList>
            <person name="Zhang G.Q."/>
            <person name="Xu Q."/>
            <person name="Bian C."/>
            <person name="Tsai W.C."/>
            <person name="Yeh C.M."/>
            <person name="Liu K.W."/>
            <person name="Yoshida K."/>
            <person name="Zhang L.S."/>
            <person name="Chang S.B."/>
            <person name="Chen F."/>
            <person name="Shi Y."/>
            <person name="Su Y.Y."/>
            <person name="Zhang Y.Q."/>
            <person name="Chen L.J."/>
            <person name="Yin Y."/>
            <person name="Lin M."/>
            <person name="Huang H."/>
            <person name="Deng H."/>
            <person name="Wang Z.W."/>
            <person name="Zhu S.L."/>
            <person name="Zhao X."/>
            <person name="Deng C."/>
            <person name="Niu S.C."/>
            <person name="Huang J."/>
            <person name="Wang M."/>
            <person name="Liu G.H."/>
            <person name="Yang H.J."/>
            <person name="Xiao X.J."/>
            <person name="Hsiao Y.Y."/>
            <person name="Wu W.L."/>
            <person name="Chen Y.Y."/>
            <person name="Mitsuda N."/>
            <person name="Ohme-Takagi M."/>
            <person name="Luo Y.B."/>
            <person name="Van de Peer Y."/>
            <person name="Liu Z.J."/>
        </authorList>
    </citation>
    <scope>NUCLEOTIDE SEQUENCE [LARGE SCALE GENOMIC DNA]</scope>
    <source>
        <tissue evidence="10">The whole plant</tissue>
    </source>
</reference>
<keyword evidence="4 6" id="KW-0694">RNA-binding</keyword>
<dbReference type="SUPFAM" id="SSF54928">
    <property type="entry name" value="RNA-binding domain, RBD"/>
    <property type="match status" value="1"/>
</dbReference>
<feature type="zinc finger region" description="C3H1-type" evidence="7">
    <location>
        <begin position="152"/>
        <end position="179"/>
    </location>
</feature>
<dbReference type="Gene3D" id="2.30.30.1190">
    <property type="match status" value="1"/>
</dbReference>
<dbReference type="InterPro" id="IPR036855">
    <property type="entry name" value="Znf_CCCH_sf"/>
</dbReference>
<dbReference type="GO" id="GO:0003677">
    <property type="term" value="F:DNA binding"/>
    <property type="evidence" value="ECO:0007669"/>
    <property type="project" value="UniProtKB-KW"/>
</dbReference>
<dbReference type="SMART" id="SM00360">
    <property type="entry name" value="RRM"/>
    <property type="match status" value="1"/>
</dbReference>
<evidence type="ECO:0000259" key="8">
    <source>
        <dbReference type="PROSITE" id="PS50102"/>
    </source>
</evidence>
<protein>
    <submittedName>
        <fullName evidence="10">Zinc finger CCCH domain-containing protein 18</fullName>
    </submittedName>
</protein>
<dbReference type="GO" id="GO:0003723">
    <property type="term" value="F:RNA binding"/>
    <property type="evidence" value="ECO:0007669"/>
    <property type="project" value="UniProtKB-UniRule"/>
</dbReference>
<dbReference type="InterPro" id="IPR000504">
    <property type="entry name" value="RRM_dom"/>
</dbReference>
<dbReference type="PROSITE" id="PS50102">
    <property type="entry name" value="RRM"/>
    <property type="match status" value="1"/>
</dbReference>
<evidence type="ECO:0000256" key="3">
    <source>
        <dbReference type="ARBA" id="ARBA00022833"/>
    </source>
</evidence>
<dbReference type="Gene3D" id="3.30.70.330">
    <property type="match status" value="1"/>
</dbReference>
<keyword evidence="3 7" id="KW-0862">Zinc</keyword>
<dbReference type="InterPro" id="IPR000571">
    <property type="entry name" value="Znf_CCCH"/>
</dbReference>
<gene>
    <name evidence="10" type="ORF">MA16_Dca001239</name>
</gene>
<proteinExistence type="predicted"/>
<organism evidence="10 11">
    <name type="scientific">Dendrobium catenatum</name>
    <dbReference type="NCBI Taxonomy" id="906689"/>
    <lineage>
        <taxon>Eukaryota</taxon>
        <taxon>Viridiplantae</taxon>
        <taxon>Streptophyta</taxon>
        <taxon>Embryophyta</taxon>
        <taxon>Tracheophyta</taxon>
        <taxon>Spermatophyta</taxon>
        <taxon>Magnoliopsida</taxon>
        <taxon>Liliopsida</taxon>
        <taxon>Asparagales</taxon>
        <taxon>Orchidaceae</taxon>
        <taxon>Epidendroideae</taxon>
        <taxon>Malaxideae</taxon>
        <taxon>Dendrobiinae</taxon>
        <taxon>Dendrobium</taxon>
    </lineage>
</organism>
<dbReference type="PANTHER" id="PTHR24009:SF0">
    <property type="entry name" value="ZINC FINGER CCCH DOMAIN-CONTAINING PROTEIN 18"/>
    <property type="match status" value="1"/>
</dbReference>
<dbReference type="Proteomes" id="UP000233837">
    <property type="component" value="Unassembled WGS sequence"/>
</dbReference>
<keyword evidence="1 7" id="KW-0479">Metal-binding</keyword>
<dbReference type="FunFam" id="3.30.70.330:FF:000678">
    <property type="entry name" value="zinc finger CCCH domain-containing protein 53-like isoform X2"/>
    <property type="match status" value="1"/>
</dbReference>
<dbReference type="PROSITE" id="PS50103">
    <property type="entry name" value="ZF_C3H1"/>
    <property type="match status" value="1"/>
</dbReference>
<evidence type="ECO:0000256" key="4">
    <source>
        <dbReference type="ARBA" id="ARBA00022884"/>
    </source>
</evidence>